<gene>
    <name evidence="3" type="ORF">ACFPIH_09685</name>
</gene>
<feature type="transmembrane region" description="Helical" evidence="1">
    <location>
        <begin position="840"/>
        <end position="861"/>
    </location>
</feature>
<evidence type="ECO:0000313" key="3">
    <source>
        <dbReference type="EMBL" id="MFC4499802.1"/>
    </source>
</evidence>
<name>A0ABV9AK04_9ACTN</name>
<dbReference type="RefSeq" id="WP_381165477.1">
    <property type="nucleotide sequence ID" value="NZ_JBHSFK010000005.1"/>
</dbReference>
<dbReference type="SUPFAM" id="SSF52540">
    <property type="entry name" value="P-loop containing nucleoside triphosphate hydrolases"/>
    <property type="match status" value="1"/>
</dbReference>
<keyword evidence="1" id="KW-0812">Transmembrane</keyword>
<reference evidence="4" key="1">
    <citation type="journal article" date="2019" name="Int. J. Syst. Evol. Microbiol.">
        <title>The Global Catalogue of Microorganisms (GCM) 10K type strain sequencing project: providing services to taxonomists for standard genome sequencing and annotation.</title>
        <authorList>
            <consortium name="The Broad Institute Genomics Platform"/>
            <consortium name="The Broad Institute Genome Sequencing Center for Infectious Disease"/>
            <person name="Wu L."/>
            <person name="Ma J."/>
        </authorList>
    </citation>
    <scope>NUCLEOTIDE SEQUENCE [LARGE SCALE GENOMIC DNA]</scope>
    <source>
        <strain evidence="4">CGMCC 4.7177</strain>
    </source>
</reference>
<keyword evidence="1" id="KW-0472">Membrane</keyword>
<dbReference type="PROSITE" id="PS50837">
    <property type="entry name" value="NACHT"/>
    <property type="match status" value="1"/>
</dbReference>
<dbReference type="Gene3D" id="3.40.50.300">
    <property type="entry name" value="P-loop containing nucleotide triphosphate hydrolases"/>
    <property type="match status" value="1"/>
</dbReference>
<feature type="transmembrane region" description="Helical" evidence="1">
    <location>
        <begin position="601"/>
        <end position="618"/>
    </location>
</feature>
<dbReference type="Pfam" id="PF05729">
    <property type="entry name" value="NACHT"/>
    <property type="match status" value="1"/>
</dbReference>
<proteinExistence type="predicted"/>
<dbReference type="EMBL" id="JBHSFK010000005">
    <property type="protein sequence ID" value="MFC4499802.1"/>
    <property type="molecule type" value="Genomic_DNA"/>
</dbReference>
<feature type="transmembrane region" description="Helical" evidence="1">
    <location>
        <begin position="464"/>
        <end position="486"/>
    </location>
</feature>
<keyword evidence="1" id="KW-1133">Transmembrane helix</keyword>
<feature type="transmembrane region" description="Helical" evidence="1">
    <location>
        <begin position="578"/>
        <end position="595"/>
    </location>
</feature>
<protein>
    <submittedName>
        <fullName evidence="3">NACHT domain-containing protein</fullName>
    </submittedName>
</protein>
<comment type="caution">
    <text evidence="3">The sequence shown here is derived from an EMBL/GenBank/DDBJ whole genome shotgun (WGS) entry which is preliminary data.</text>
</comment>
<feature type="transmembrane region" description="Helical" evidence="1">
    <location>
        <begin position="41"/>
        <end position="61"/>
    </location>
</feature>
<feature type="transmembrane region" description="Helical" evidence="1">
    <location>
        <begin position="794"/>
        <end position="819"/>
    </location>
</feature>
<sequence length="961" mass="102142">MRTLFTGARAQRRVGLGVVAAALVALVVVLAGGDGDTGATSMWISLVSAFVSVCAFAADLLRGPADDRTGADRRRRAADELAEAVDTQWAGVARRRRLPDPEPLDVRWARVDPPLADHERNIGPGLPLPLPRDGSHGLARIVRTFRVRPSRRLVVLGAPGAGKTIFAVRFVLGMLAVRQRGERVPVLFSLASWDPRTVSPRDWLAERLAAEYRPLAAVRGERTLARELLDAGLVLPVLDGFDELPEEVRGTALVCLNAAMDERLPVVLTCRTEDWSSAVDGGDVLTSAEVVELLPLEFATARAYLEATARADASGATVWTQALGAPSAQLAEALSSPLMVALARTVYGDTSRAPDHLTDTERFPMAEDIEKHLLDAFVPAVFADGTWCPDKAHHWLRSLARDLPQHRSEPGGTWRLAWWELPAAMPRALRVIGPATTALAATVALLVPLAVYGGGAVANWDSPLSAVVNFAGILTGLCFGLALLPPDTAETPQGPRRLFHMALTMAAAATVIAVALGLCVPPLLGVRLGAVITPRPTWFLNGCCFGLILSMMFAVAGLPRRPLPLALPWAGGPGGLRAVRALGAVAVFAGLVIYGYAGEPVVSATCLVAGLFLFLAGARRGERAVAQYTGPAAVLRGFGEGLLRGFLACTLIGVCVSAVVGGITGAFAAYGIHSARPLPSGTVIDGWRLTETADGGRSVTSTKPQHVLLVERTALDRPFAVMKGARISWDRRIAEFDERVRIHRGRDGWVLDRPSGPAVRKDKPVDAHNLAVALPHRVEVWLVRRAVETVVLDAVLPLVAFGVLIGAIGGCASGVYEALNTPSDTIRAVGPQSALRTDRAATLARSAIAAVLAGGVCLLLISATSRGSTLGTMHTELWVPVGSSALALSAWGRLGTARIWLALTGRAPWRLMRFLDDAHRRGVLRQSGAHYEFRHLRLQQHLEAPVAAADTAPRSEPSPVP</sequence>
<feature type="transmembrane region" description="Helical" evidence="1">
    <location>
        <begin position="538"/>
        <end position="558"/>
    </location>
</feature>
<dbReference type="Proteomes" id="UP001595839">
    <property type="component" value="Unassembled WGS sequence"/>
</dbReference>
<keyword evidence="4" id="KW-1185">Reference proteome</keyword>
<dbReference type="InterPro" id="IPR027417">
    <property type="entry name" value="P-loop_NTPase"/>
</dbReference>
<dbReference type="InterPro" id="IPR007111">
    <property type="entry name" value="NACHT_NTPase"/>
</dbReference>
<feature type="transmembrane region" description="Helical" evidence="1">
    <location>
        <begin position="431"/>
        <end position="452"/>
    </location>
</feature>
<feature type="transmembrane region" description="Helical" evidence="1">
    <location>
        <begin position="498"/>
        <end position="518"/>
    </location>
</feature>
<accession>A0ABV9AK04</accession>
<evidence type="ECO:0000259" key="2">
    <source>
        <dbReference type="PROSITE" id="PS50837"/>
    </source>
</evidence>
<evidence type="ECO:0000256" key="1">
    <source>
        <dbReference type="SAM" id="Phobius"/>
    </source>
</evidence>
<evidence type="ECO:0000313" key="4">
    <source>
        <dbReference type="Proteomes" id="UP001595839"/>
    </source>
</evidence>
<feature type="domain" description="NACHT" evidence="2">
    <location>
        <begin position="151"/>
        <end position="244"/>
    </location>
</feature>
<organism evidence="3 4">
    <name type="scientific">Streptomyces vulcanius</name>
    <dbReference type="NCBI Taxonomy" id="1441876"/>
    <lineage>
        <taxon>Bacteria</taxon>
        <taxon>Bacillati</taxon>
        <taxon>Actinomycetota</taxon>
        <taxon>Actinomycetes</taxon>
        <taxon>Kitasatosporales</taxon>
        <taxon>Streptomycetaceae</taxon>
        <taxon>Streptomyces</taxon>
    </lineage>
</organism>
<feature type="transmembrane region" description="Helical" evidence="1">
    <location>
        <begin position="646"/>
        <end position="672"/>
    </location>
</feature>